<dbReference type="Pfam" id="PF13472">
    <property type="entry name" value="Lipase_GDSL_2"/>
    <property type="match status" value="1"/>
</dbReference>
<keyword evidence="2" id="KW-0378">Hydrolase</keyword>
<evidence type="ECO:0000259" key="1">
    <source>
        <dbReference type="Pfam" id="PF13472"/>
    </source>
</evidence>
<comment type="caution">
    <text evidence="2">The sequence shown here is derived from an EMBL/GenBank/DDBJ whole genome shotgun (WGS) entry which is preliminary data.</text>
</comment>
<dbReference type="InterPro" id="IPR051532">
    <property type="entry name" value="Ester_Hydrolysis_Enzymes"/>
</dbReference>
<reference evidence="2 3" key="1">
    <citation type="submission" date="2018-11" db="EMBL/GenBank/DDBJ databases">
        <title>Genome sequencing and assembly of Clostridium tagluense strain A121.</title>
        <authorList>
            <person name="Murakami T."/>
            <person name="Segawa T."/>
            <person name="Shcherbakova V.A."/>
            <person name="Mori H."/>
            <person name="Yoshimura Y."/>
        </authorList>
    </citation>
    <scope>NUCLEOTIDE SEQUENCE [LARGE SCALE GENOMIC DNA]</scope>
    <source>
        <strain evidence="2 3">A121</strain>
    </source>
</reference>
<dbReference type="PANTHER" id="PTHR30383:SF5">
    <property type="entry name" value="SGNH HYDROLASE-TYPE ESTERASE DOMAIN-CONTAINING PROTEIN"/>
    <property type="match status" value="1"/>
</dbReference>
<evidence type="ECO:0000313" key="3">
    <source>
        <dbReference type="Proteomes" id="UP000287872"/>
    </source>
</evidence>
<dbReference type="Gene3D" id="3.40.50.1110">
    <property type="entry name" value="SGNH hydrolase"/>
    <property type="match status" value="1"/>
</dbReference>
<feature type="domain" description="SGNH hydrolase-type esterase" evidence="1">
    <location>
        <begin position="11"/>
        <end position="217"/>
    </location>
</feature>
<dbReference type="InterPro" id="IPR036514">
    <property type="entry name" value="SGNH_hydro_sf"/>
</dbReference>
<dbReference type="OrthoDB" id="2513075at2"/>
<dbReference type="SUPFAM" id="SSF52266">
    <property type="entry name" value="SGNH hydrolase"/>
    <property type="match status" value="1"/>
</dbReference>
<accession>A0A401UT81</accession>
<name>A0A401UT81_9CLOT</name>
<evidence type="ECO:0000313" key="2">
    <source>
        <dbReference type="EMBL" id="GCD12762.1"/>
    </source>
</evidence>
<keyword evidence="3" id="KW-1185">Reference proteome</keyword>
<dbReference type="InterPro" id="IPR013830">
    <property type="entry name" value="SGNH_hydro"/>
</dbReference>
<dbReference type="RefSeq" id="WP_125005705.1">
    <property type="nucleotide sequence ID" value="NZ_BHYK01000040.1"/>
</dbReference>
<dbReference type="GO" id="GO:0004622">
    <property type="term" value="F:phosphatidylcholine lysophospholipase activity"/>
    <property type="evidence" value="ECO:0007669"/>
    <property type="project" value="TreeGrafter"/>
</dbReference>
<sequence>MKIKDSYVLIAFGDSITKGIIYDEEKSKYSTLKENFTNIISNKIKGQVYNAGKFGSTIMRGVSKMYNDVIKKSPDMVLIEFGGNDCDYNWADIAKNPAEQYKPNTDISTYRETLCAMIDTLKVNHILPVLMTLPPLDPLKYFSWITKEDSFAEQNILQWLGTKDRLFNWHSSYNKIITEVANETNTVLIDIRTEFLKHSNYSQFLCKDGIHPNIDGQSLIATVILKFIGDNYNFLLQA</sequence>
<dbReference type="EMBL" id="BHYK01000040">
    <property type="protein sequence ID" value="GCD12762.1"/>
    <property type="molecule type" value="Genomic_DNA"/>
</dbReference>
<gene>
    <name evidence="2" type="ORF">Ctaglu_43850</name>
</gene>
<protein>
    <submittedName>
        <fullName evidence="2">Lipase/acylhydrolase</fullName>
    </submittedName>
</protein>
<organism evidence="2 3">
    <name type="scientific">Clostridium tagluense</name>
    <dbReference type="NCBI Taxonomy" id="360422"/>
    <lineage>
        <taxon>Bacteria</taxon>
        <taxon>Bacillati</taxon>
        <taxon>Bacillota</taxon>
        <taxon>Clostridia</taxon>
        <taxon>Eubacteriales</taxon>
        <taxon>Clostridiaceae</taxon>
        <taxon>Clostridium</taxon>
    </lineage>
</organism>
<proteinExistence type="predicted"/>
<dbReference type="PANTHER" id="PTHR30383">
    <property type="entry name" value="THIOESTERASE 1/PROTEASE 1/LYSOPHOSPHOLIPASE L1"/>
    <property type="match status" value="1"/>
</dbReference>
<dbReference type="Proteomes" id="UP000287872">
    <property type="component" value="Unassembled WGS sequence"/>
</dbReference>
<dbReference type="AlphaFoldDB" id="A0A401UT81"/>